<keyword evidence="3" id="KW-1185">Reference proteome</keyword>
<name>A0AAE0J8S2_9PEZI</name>
<organism evidence="2 3">
    <name type="scientific">Neurospora tetraspora</name>
    <dbReference type="NCBI Taxonomy" id="94610"/>
    <lineage>
        <taxon>Eukaryota</taxon>
        <taxon>Fungi</taxon>
        <taxon>Dikarya</taxon>
        <taxon>Ascomycota</taxon>
        <taxon>Pezizomycotina</taxon>
        <taxon>Sordariomycetes</taxon>
        <taxon>Sordariomycetidae</taxon>
        <taxon>Sordariales</taxon>
        <taxon>Sordariaceae</taxon>
        <taxon>Neurospora</taxon>
    </lineage>
</organism>
<accession>A0AAE0J8S2</accession>
<feature type="region of interest" description="Disordered" evidence="1">
    <location>
        <begin position="145"/>
        <end position="242"/>
    </location>
</feature>
<gene>
    <name evidence="2" type="ORF">B0H65DRAFT_281589</name>
</gene>
<sequence>MYEARPLLAKSLEADIYSSATNLKLAGEVESWQEAVNHAIEFERRLFMQSPDKVRSPPLHHRTVLVNLIDQPQPTYENLMGQRFQQLVEQRQARAGATVLLSSYKKCKGEGSIVPAESGTEDMEHEASSRSLSFTEFPSSYGYTEAQRWPPFPDPSASFSREDLPQESASGNPAPPPSNTAPDLPSTQGSPKDDLGSTNTSTEALEPLEESASPVADSEEEEHEAESIEDKSTSGSHGSYKKDNDALKALRSLGHDATDWLHRLDDLNKQIEERQEEFDQSVGKASHPRAEGKPGSPLKELNQSLGPDSKPAARPDSPKDMTTGEPAGANNSGINVSPPPMSTEEDRQREQ</sequence>
<proteinExistence type="predicted"/>
<evidence type="ECO:0000313" key="2">
    <source>
        <dbReference type="EMBL" id="KAK3338728.1"/>
    </source>
</evidence>
<dbReference type="EMBL" id="JAUEPP010000007">
    <property type="protein sequence ID" value="KAK3338728.1"/>
    <property type="molecule type" value="Genomic_DNA"/>
</dbReference>
<feature type="region of interest" description="Disordered" evidence="1">
    <location>
        <begin position="271"/>
        <end position="351"/>
    </location>
</feature>
<feature type="region of interest" description="Disordered" evidence="1">
    <location>
        <begin position="110"/>
        <end position="132"/>
    </location>
</feature>
<evidence type="ECO:0000256" key="1">
    <source>
        <dbReference type="SAM" id="MobiDB-lite"/>
    </source>
</evidence>
<dbReference type="Proteomes" id="UP001278500">
    <property type="component" value="Unassembled WGS sequence"/>
</dbReference>
<dbReference type="AlphaFoldDB" id="A0AAE0J8S2"/>
<dbReference type="RefSeq" id="XP_062678088.1">
    <property type="nucleotide sequence ID" value="XM_062822885.1"/>
</dbReference>
<reference evidence="2" key="2">
    <citation type="submission" date="2023-06" db="EMBL/GenBank/DDBJ databases">
        <authorList>
            <consortium name="Lawrence Berkeley National Laboratory"/>
            <person name="Haridas S."/>
            <person name="Hensen N."/>
            <person name="Bonometti L."/>
            <person name="Westerberg I."/>
            <person name="Brannstrom I.O."/>
            <person name="Guillou S."/>
            <person name="Cros-Aarteil S."/>
            <person name="Calhoun S."/>
            <person name="Kuo A."/>
            <person name="Mondo S."/>
            <person name="Pangilinan J."/>
            <person name="Riley R."/>
            <person name="Labutti K."/>
            <person name="Andreopoulos B."/>
            <person name="Lipzen A."/>
            <person name="Chen C."/>
            <person name="Yanf M."/>
            <person name="Daum C."/>
            <person name="Ng V."/>
            <person name="Clum A."/>
            <person name="Steindorff A."/>
            <person name="Ohm R."/>
            <person name="Martin F."/>
            <person name="Silar P."/>
            <person name="Natvig D."/>
            <person name="Lalanne C."/>
            <person name="Gautier V."/>
            <person name="Ament-Velasquez S.L."/>
            <person name="Kruys A."/>
            <person name="Hutchinson M.I."/>
            <person name="Powell A.J."/>
            <person name="Barry K."/>
            <person name="Miller A.N."/>
            <person name="Grigoriev I.V."/>
            <person name="Debuchy R."/>
            <person name="Gladieux P."/>
            <person name="Thoren M.H."/>
            <person name="Johannesson H."/>
        </authorList>
    </citation>
    <scope>NUCLEOTIDE SEQUENCE</scope>
    <source>
        <strain evidence="2">CBS 560.94</strain>
    </source>
</reference>
<reference evidence="2" key="1">
    <citation type="journal article" date="2023" name="Mol. Phylogenet. Evol.">
        <title>Genome-scale phylogeny and comparative genomics of the fungal order Sordariales.</title>
        <authorList>
            <person name="Hensen N."/>
            <person name="Bonometti L."/>
            <person name="Westerberg I."/>
            <person name="Brannstrom I.O."/>
            <person name="Guillou S."/>
            <person name="Cros-Aarteil S."/>
            <person name="Calhoun S."/>
            <person name="Haridas S."/>
            <person name="Kuo A."/>
            <person name="Mondo S."/>
            <person name="Pangilinan J."/>
            <person name="Riley R."/>
            <person name="LaButti K."/>
            <person name="Andreopoulos B."/>
            <person name="Lipzen A."/>
            <person name="Chen C."/>
            <person name="Yan M."/>
            <person name="Daum C."/>
            <person name="Ng V."/>
            <person name="Clum A."/>
            <person name="Steindorff A."/>
            <person name="Ohm R.A."/>
            <person name="Martin F."/>
            <person name="Silar P."/>
            <person name="Natvig D.O."/>
            <person name="Lalanne C."/>
            <person name="Gautier V."/>
            <person name="Ament-Velasquez S.L."/>
            <person name="Kruys A."/>
            <person name="Hutchinson M.I."/>
            <person name="Powell A.J."/>
            <person name="Barry K."/>
            <person name="Miller A.N."/>
            <person name="Grigoriev I.V."/>
            <person name="Debuchy R."/>
            <person name="Gladieux P."/>
            <person name="Hiltunen Thoren M."/>
            <person name="Johannesson H."/>
        </authorList>
    </citation>
    <scope>NUCLEOTIDE SEQUENCE</scope>
    <source>
        <strain evidence="2">CBS 560.94</strain>
    </source>
</reference>
<evidence type="ECO:0000313" key="3">
    <source>
        <dbReference type="Proteomes" id="UP001278500"/>
    </source>
</evidence>
<comment type="caution">
    <text evidence="2">The sequence shown here is derived from an EMBL/GenBank/DDBJ whole genome shotgun (WGS) entry which is preliminary data.</text>
</comment>
<protein>
    <submittedName>
        <fullName evidence="2">Uncharacterized protein</fullName>
    </submittedName>
</protein>
<dbReference type="GeneID" id="87860039"/>